<dbReference type="PANTHER" id="PTHR37813">
    <property type="entry name" value="FELS-2 PROPHAGE PROTEIN"/>
    <property type="match status" value="1"/>
</dbReference>
<reference evidence="7 9" key="2">
    <citation type="submission" date="2018-08" db="EMBL/GenBank/DDBJ databases">
        <title>Draft genome of Streptococcus sp. nov. Z1.</title>
        <authorList>
            <person name="Tian Z."/>
        </authorList>
    </citation>
    <scope>NUCLEOTIDE SEQUENCE [LARGE SCALE GENOMIC DNA]</scope>
    <source>
        <strain evidence="7">Z1</strain>
        <strain evidence="9">Z1(2018)</strain>
    </source>
</reference>
<feature type="compositionally biased region" description="Low complexity" evidence="3">
    <location>
        <begin position="1106"/>
        <end position="1117"/>
    </location>
</feature>
<dbReference type="Proteomes" id="UP000264056">
    <property type="component" value="Unassembled WGS sequence"/>
</dbReference>
<organism evidence="7 9">
    <name type="scientific">Streptococcus chenjunshii</name>
    <dbReference type="NCBI Taxonomy" id="2173853"/>
    <lineage>
        <taxon>Bacteria</taxon>
        <taxon>Bacillati</taxon>
        <taxon>Bacillota</taxon>
        <taxon>Bacilli</taxon>
        <taxon>Lactobacillales</taxon>
        <taxon>Streptococcaceae</taxon>
        <taxon>Streptococcus</taxon>
    </lineage>
</organism>
<evidence type="ECO:0000313" key="9">
    <source>
        <dbReference type="Proteomes" id="UP000262901"/>
    </source>
</evidence>
<dbReference type="EMBL" id="QVQZ01000010">
    <property type="protein sequence ID" value="RFU53218.1"/>
    <property type="molecule type" value="Genomic_DNA"/>
</dbReference>
<reference evidence="8" key="3">
    <citation type="submission" date="2018-08" db="EMBL/GenBank/DDBJ databases">
        <title>Streptococcus chenjunshii sp. nov., isolated from stools sample of the Tibetan antelope in the Qinghai-Tibet plateau, China.</title>
        <authorList>
            <person name="Tian Z."/>
        </authorList>
    </citation>
    <scope>NUCLEOTIDE SEQUENCE [LARGE SCALE GENOMIC DNA]</scope>
    <source>
        <strain evidence="8">Z15</strain>
    </source>
</reference>
<feature type="region of interest" description="Disordered" evidence="3">
    <location>
        <begin position="1101"/>
        <end position="1121"/>
    </location>
</feature>
<feature type="coiled-coil region" evidence="2">
    <location>
        <begin position="654"/>
        <end position="713"/>
    </location>
</feature>
<dbReference type="OrthoDB" id="2137849at2"/>
<proteinExistence type="predicted"/>
<feature type="domain" description="Phage tail tape measure protein" evidence="4">
    <location>
        <begin position="206"/>
        <end position="395"/>
    </location>
</feature>
<dbReference type="KEGG" id="schj:DDV21_010210"/>
<dbReference type="RefSeq" id="WP_116878168.1">
    <property type="nucleotide sequence ID" value="NZ_CP031733.1"/>
</dbReference>
<evidence type="ECO:0000256" key="3">
    <source>
        <dbReference type="SAM" id="MobiDB-lite"/>
    </source>
</evidence>
<feature type="coiled-coil region" evidence="2">
    <location>
        <begin position="53"/>
        <end position="125"/>
    </location>
</feature>
<evidence type="ECO:0000259" key="4">
    <source>
        <dbReference type="Pfam" id="PF10145"/>
    </source>
</evidence>
<dbReference type="Pfam" id="PF10145">
    <property type="entry name" value="PhageMin_Tail"/>
    <property type="match status" value="1"/>
</dbReference>
<dbReference type="InterPro" id="IPR010090">
    <property type="entry name" value="Phage_tape_meas"/>
</dbReference>
<evidence type="ECO:0000313" key="8">
    <source>
        <dbReference type="Proteomes" id="UP000246115"/>
    </source>
</evidence>
<reference evidence="5" key="4">
    <citation type="journal article" date="2019" name="Int. J. Syst. Evol. Microbiol.">
        <title>Streptococcus chenjunshii sp. nov. isolated from feces of Tibetan antelopes.</title>
        <authorList>
            <person name="Tian Z."/>
            <person name="Lu S."/>
            <person name="Jin D."/>
            <person name="Yang J."/>
            <person name="Pu J."/>
            <person name="Lai X.H."/>
            <person name="Bai X.N."/>
            <person name="Wu X.M."/>
            <person name="Li J."/>
            <person name="Wang S."/>
            <person name="Xu J."/>
        </authorList>
    </citation>
    <scope>NUCLEOTIDE SEQUENCE</scope>
    <source>
        <strain evidence="5">Z15</strain>
    </source>
</reference>
<gene>
    <name evidence="5" type="ORF">DDV21_010210</name>
    <name evidence="6" type="ORF">DDV22_05290</name>
    <name evidence="7" type="ORF">DDV23_05800</name>
</gene>
<name>A0A372KNS2_9STRE</name>
<dbReference type="EMBL" id="QVQY01000010">
    <property type="protein sequence ID" value="RFU51120.1"/>
    <property type="molecule type" value="Genomic_DNA"/>
</dbReference>
<protein>
    <submittedName>
        <fullName evidence="7">Phage tail tape measure protein</fullName>
    </submittedName>
</protein>
<evidence type="ECO:0000313" key="10">
    <source>
        <dbReference type="Proteomes" id="UP000264056"/>
    </source>
</evidence>
<keyword evidence="2" id="KW-0175">Coiled coil</keyword>
<dbReference type="Proteomes" id="UP000246115">
    <property type="component" value="Chromosome"/>
</dbReference>
<dbReference type="NCBIfam" id="TIGR01760">
    <property type="entry name" value="tape_meas_TP901"/>
    <property type="match status" value="1"/>
</dbReference>
<evidence type="ECO:0000256" key="2">
    <source>
        <dbReference type="SAM" id="Coils"/>
    </source>
</evidence>
<dbReference type="EMBL" id="CP031733">
    <property type="protein sequence ID" value="AXQ79423.1"/>
    <property type="molecule type" value="Genomic_DNA"/>
</dbReference>
<accession>A0A346NEH8</accession>
<keyword evidence="10" id="KW-1185">Reference proteome</keyword>
<evidence type="ECO:0000313" key="7">
    <source>
        <dbReference type="EMBL" id="RFU53218.1"/>
    </source>
</evidence>
<dbReference type="Proteomes" id="UP000262901">
    <property type="component" value="Unassembled WGS sequence"/>
</dbReference>
<evidence type="ECO:0000313" key="5">
    <source>
        <dbReference type="EMBL" id="AXQ79423.1"/>
    </source>
</evidence>
<evidence type="ECO:0000256" key="1">
    <source>
        <dbReference type="ARBA" id="ARBA00022612"/>
    </source>
</evidence>
<sequence length="1347" mass="145149">MPSGTPLGSMFIELGLDTSKFSSDVNGAKRAVNFFKAETKALDSALKGNGNNVNLLQTKYKSLQQTIDAQKKVLTGLKANFDELEPGTAKWEAAAVQIERENAKLQDLEGQLQAVSKAMRDAASQSGFTGWLQSSGKKVDEFGQKLKTAGDNLKWVSAGMAAGAGFAIKSASDFESAFTGVKKTVDEVKDSNGNVTYSYEQLAQGIRNMAKEIPASTTEIAAVAEAAGQLGIKTEDVLAFTRVMIDMGESTNLSANDAAQALAKFANITQMSPSKYQNLGSAIVALGNNFATTESDIVNMGLRLAGTGHLVGLTEPQIMGLATAMSSVGIEAEAGGSAFSKVMQKINSDVMSGGGNLEKFAETAGMSASQFAEVWKKDPQQAITDFVKGLGKIKDGGGDVTGALKEMGINSVRELDTMQRLAGAGDLLSKSFETANKGFKENTALTKEAEKRYETFQSKLKIFKNKLNDIGIELGGPLMQAASDALDAMKPLFKTIENMAKAYSNASPEMKRFIAYMVAGTAAASPLLKILGSTTSGVGKLMNGVGKLAGGLKGLMAVKDLAPAMGAVTTEATGLTSAVGLLGNPVTWGVLLGGGALLAITAWSEHAREAKNRTQEWGTEVSKTQANELSEFKDKVDETSRAMEGFGTGGTQNVNDVKKAFKELADEITALTDEKLAKDLKLAEKWGLSDEQKQAMIDNANQTKENVQRMSDEVIEIYKNASDNNRKLSAEEKEIILNNQKELISKQLEMMDLSKKERTAIQKAMNGELDELNETQLNKALSTTQDWLKKENKLYKDAKDELKQLHKDGGLSDKAYKEELEKLEADHLAKMEAYGDKYMDLRKKIAEVTGNLDNSGYWTTVEQDMEKLGLSFDDMQKKLEGFADAADNTSGLVAKSVANMSDEMRAANMHWNGLVLDPKTGEIKTNAQDEIQKALEAENGWENLKFDLKNANLETNAKIAIGEALVATGQWDSLSPKDKKLITDNKPTLKALMSSKDMLKQWNGLPVEVKKILAENESFLNDADAAKKALDTWNLLQPQQKELLAKDMTSGDVDKAQQAINSLTGKSVIIDADNQTEQGALEAGITVNGVKQEVPTSINATDNTGAAASSANKSVNSPKQNTPVKLLASNLTKDAVDKATKSVNSVKDKTVTINARDNASSVIANIASSLTNLSSQLISIGASVIANATGTNYHPGGLAMVNDQKGPMYKEMVTLPSGQSFIPEGRDVVLPLPKGSKVLKASRTRDLMSRLGVSKYQNGIGIPEDAKFLKDLERTDRNVTVVSGDNQGNDEVIRLLRQMLLVLNKKDKNGTQAIYMDKRKVGEILKEEMQRAETQAKRLEGDRAWAL</sequence>
<dbReference type="PANTHER" id="PTHR37813:SF1">
    <property type="entry name" value="FELS-2 PROPHAGE PROTEIN"/>
    <property type="match status" value="1"/>
</dbReference>
<reference evidence="6 10" key="1">
    <citation type="submission" date="2018-08" db="EMBL/GenBank/DDBJ databases">
        <title>Draft genome of Streptococcus sp .nov. Z2.</title>
        <authorList>
            <person name="Tian Z."/>
        </authorList>
    </citation>
    <scope>NUCLEOTIDE SEQUENCE [LARGE SCALE GENOMIC DNA]</scope>
    <source>
        <strain evidence="6 10">Z2</strain>
    </source>
</reference>
<evidence type="ECO:0000313" key="6">
    <source>
        <dbReference type="EMBL" id="RFU51120.1"/>
    </source>
</evidence>
<keyword evidence="1" id="KW-1188">Viral release from host cell</keyword>
<accession>A0A372KNS2</accession>